<feature type="region of interest" description="Disordered" evidence="1">
    <location>
        <begin position="270"/>
        <end position="292"/>
    </location>
</feature>
<protein>
    <submittedName>
        <fullName evidence="3">Mg394 protein</fullName>
    </submittedName>
</protein>
<evidence type="ECO:0000256" key="1">
    <source>
        <dbReference type="SAM" id="MobiDB-lite"/>
    </source>
</evidence>
<organism evidence="3">
    <name type="scientific">Tupanvirus deep ocean</name>
    <dbReference type="NCBI Taxonomy" id="2126984"/>
    <lineage>
        <taxon>Viruses</taxon>
        <taxon>Varidnaviria</taxon>
        <taxon>Bamfordvirae</taxon>
        <taxon>Nucleocytoviricota</taxon>
        <taxon>Megaviricetes</taxon>
        <taxon>Imitervirales</taxon>
        <taxon>Mimiviridae</taxon>
        <taxon>Megamimivirinae</taxon>
        <taxon>Tupanvirus</taxon>
        <taxon>Tupanvirus altamarinense</taxon>
    </lineage>
</organism>
<proteinExistence type="predicted"/>
<dbReference type="EMBL" id="MF405918">
    <property type="protein sequence ID" value="QKU34212.1"/>
    <property type="molecule type" value="Genomic_DNA"/>
</dbReference>
<keyword evidence="2" id="KW-1133">Transmembrane helix</keyword>
<feature type="compositionally biased region" description="Low complexity" evidence="1">
    <location>
        <begin position="280"/>
        <end position="292"/>
    </location>
</feature>
<keyword evidence="2" id="KW-0812">Transmembrane</keyword>
<dbReference type="GeneID" id="80517522"/>
<evidence type="ECO:0000256" key="2">
    <source>
        <dbReference type="SAM" id="Phobius"/>
    </source>
</evidence>
<reference evidence="3" key="1">
    <citation type="submission" date="2017-06" db="EMBL/GenBank/DDBJ databases">
        <authorList>
            <person name="Assis F.L."/>
            <person name="Abrahao J.S."/>
            <person name="Silva L."/>
            <person name="Khalil J.B."/>
            <person name="Rodrigues R."/>
            <person name="Silva L.S."/>
            <person name="Boratto P."/>
            <person name="Andrade M."/>
            <person name="Kroon E.G."/>
            <person name="Ribeiro B."/>
            <person name="Bergier I."/>
            <person name="Seligmann H."/>
            <person name="Ghigo E."/>
            <person name="Colson P."/>
            <person name="Levasseur A."/>
            <person name="Raoult D."/>
            <person name="Scola B.L."/>
        </authorList>
    </citation>
    <scope>NUCLEOTIDE SEQUENCE</scope>
    <source>
        <strain evidence="3">Deep ocean</strain>
    </source>
</reference>
<dbReference type="KEGG" id="vg:80517522"/>
<keyword evidence="2" id="KW-0472">Membrane</keyword>
<evidence type="ECO:0000313" key="3">
    <source>
        <dbReference type="EMBL" id="QKU34212.1"/>
    </source>
</evidence>
<dbReference type="RefSeq" id="YP_010780831.1">
    <property type="nucleotide sequence ID" value="NC_075038.1"/>
</dbReference>
<feature type="transmembrane region" description="Helical" evidence="2">
    <location>
        <begin position="6"/>
        <end position="23"/>
    </location>
</feature>
<reference evidence="3" key="2">
    <citation type="journal article" date="2018" name="Nat. Commun.">
        <title>Tailed giant Tupanvirus possesses the most complete translational apparatus of the known virosphere.</title>
        <authorList>
            <person name="Abrahao J."/>
            <person name="Silva L."/>
            <person name="Silva L.S."/>
            <person name="Khalil J.Y.B."/>
            <person name="Rodrigues R."/>
            <person name="Arantes T."/>
            <person name="Assis F."/>
            <person name="Boratto P."/>
            <person name="Andrade M."/>
            <person name="Kroon E.G."/>
            <person name="Ribeiro B."/>
            <person name="Bergier I."/>
            <person name="Seligmann H."/>
            <person name="Ghigo E."/>
            <person name="Colson P."/>
            <person name="Levasseur A."/>
            <person name="Kroemer G."/>
            <person name="Raoult D."/>
            <person name="La Scola B."/>
        </authorList>
    </citation>
    <scope>NUCLEOTIDE SEQUENCE [LARGE SCALE GENOMIC DNA]</scope>
    <source>
        <strain evidence="3">Deep ocean</strain>
    </source>
</reference>
<sequence length="292" mass="33567">MIQTKYLIIIGAIICLLVLYYFYDEINSVKKLFVPTYQKTMALEAKVLELEKKANEITQKKKPMIQKIDSPALSITYQSDMVKNGNLSVKYADLSDTEAKELLKHIDQNKARQQQIIYNNLQQNQQPINQTQQQMQQQQMQQQMQQVPKRNFNVQSGDISDFLPANNENNKTKHNEFMEETETINFKIGDVLKKNSMSTINLESKEDHAEMQKILDGFSKNSGIHSEDVFDNDTEIDQDIIKSISESIQYADLPSDTILSDLPVVKAPKKIGKNKKIPPKKILNNNKKNISK</sequence>
<accession>A0A6N1NUR7</accession>
<feature type="compositionally biased region" description="Basic residues" evidence="1">
    <location>
        <begin position="270"/>
        <end position="279"/>
    </location>
</feature>
<name>A0A6N1NUR7_9VIRU</name>